<gene>
    <name evidence="1" type="ORF">QFC24_003452</name>
</gene>
<evidence type="ECO:0000313" key="1">
    <source>
        <dbReference type="EMBL" id="KAJ9123681.1"/>
    </source>
</evidence>
<sequence>MVLVLRKQQKRKGSLRFFGSSQEPVDKITHDRAQTQLDVDRVEQTGRENTCFQGFHSIEEKELPSLKQKALRQDLGRLERDSKPGGSDADSAYGSEASGDEGVKDAPAPGSYRPAGEQKHSVQKPGGHIEGINKAGMEGNDLRGGGYPRNHKVVTKDTQDDSSGSESDGGEKKARARVVVPNATNDPHWKKRLRR</sequence>
<keyword evidence="2" id="KW-1185">Reference proteome</keyword>
<evidence type="ECO:0000313" key="2">
    <source>
        <dbReference type="Proteomes" id="UP001234202"/>
    </source>
</evidence>
<name>A0ACC2XJ61_9TREE</name>
<proteinExistence type="predicted"/>
<organism evidence="1 2">
    <name type="scientific">Naganishia onofrii</name>
    <dbReference type="NCBI Taxonomy" id="1851511"/>
    <lineage>
        <taxon>Eukaryota</taxon>
        <taxon>Fungi</taxon>
        <taxon>Dikarya</taxon>
        <taxon>Basidiomycota</taxon>
        <taxon>Agaricomycotina</taxon>
        <taxon>Tremellomycetes</taxon>
        <taxon>Filobasidiales</taxon>
        <taxon>Filobasidiaceae</taxon>
        <taxon>Naganishia</taxon>
    </lineage>
</organism>
<accession>A0ACC2XJ61</accession>
<dbReference type="Proteomes" id="UP001234202">
    <property type="component" value="Unassembled WGS sequence"/>
</dbReference>
<comment type="caution">
    <text evidence="1">The sequence shown here is derived from an EMBL/GenBank/DDBJ whole genome shotgun (WGS) entry which is preliminary data.</text>
</comment>
<protein>
    <submittedName>
        <fullName evidence="1">Uncharacterized protein</fullName>
    </submittedName>
</protein>
<dbReference type="EMBL" id="JASBWV010000011">
    <property type="protein sequence ID" value="KAJ9123681.1"/>
    <property type="molecule type" value="Genomic_DNA"/>
</dbReference>
<reference evidence="1" key="1">
    <citation type="submission" date="2023-04" db="EMBL/GenBank/DDBJ databases">
        <title>Draft Genome sequencing of Naganishia species isolated from polar environments using Oxford Nanopore Technology.</title>
        <authorList>
            <person name="Leo P."/>
            <person name="Venkateswaran K."/>
        </authorList>
    </citation>
    <scope>NUCLEOTIDE SEQUENCE</scope>
    <source>
        <strain evidence="1">DBVPG 5303</strain>
    </source>
</reference>